<dbReference type="Pfam" id="PF04542">
    <property type="entry name" value="Sigma70_r2"/>
    <property type="match status" value="1"/>
</dbReference>
<gene>
    <name evidence="7" type="ORF">ACFPMF_26905</name>
</gene>
<dbReference type="CDD" id="cd06171">
    <property type="entry name" value="Sigma70_r4"/>
    <property type="match status" value="1"/>
</dbReference>
<dbReference type="NCBIfam" id="TIGR02937">
    <property type="entry name" value="sigma70-ECF"/>
    <property type="match status" value="1"/>
</dbReference>
<protein>
    <submittedName>
        <fullName evidence="7">RNA polymerase sigma-70 factor</fullName>
    </submittedName>
</protein>
<dbReference type="PANTHER" id="PTHR43133">
    <property type="entry name" value="RNA POLYMERASE ECF-TYPE SIGMA FACTO"/>
    <property type="match status" value="1"/>
</dbReference>
<dbReference type="Gene3D" id="1.10.10.10">
    <property type="entry name" value="Winged helix-like DNA-binding domain superfamily/Winged helix DNA-binding domain"/>
    <property type="match status" value="1"/>
</dbReference>
<dbReference type="SUPFAM" id="SSF88659">
    <property type="entry name" value="Sigma3 and sigma4 domains of RNA polymerase sigma factors"/>
    <property type="match status" value="1"/>
</dbReference>
<proteinExistence type="inferred from homology"/>
<evidence type="ECO:0000256" key="1">
    <source>
        <dbReference type="ARBA" id="ARBA00010641"/>
    </source>
</evidence>
<evidence type="ECO:0000256" key="4">
    <source>
        <dbReference type="ARBA" id="ARBA00023163"/>
    </source>
</evidence>
<keyword evidence="2" id="KW-0805">Transcription regulation</keyword>
<evidence type="ECO:0000259" key="5">
    <source>
        <dbReference type="Pfam" id="PF04542"/>
    </source>
</evidence>
<comment type="caution">
    <text evidence="7">The sequence shown here is derived from an EMBL/GenBank/DDBJ whole genome shotgun (WGS) entry which is preliminary data.</text>
</comment>
<accession>A0ABW0IKZ2</accession>
<dbReference type="PANTHER" id="PTHR43133:SF46">
    <property type="entry name" value="RNA POLYMERASE SIGMA-70 FACTOR ECF SUBFAMILY"/>
    <property type="match status" value="1"/>
</dbReference>
<dbReference type="InterPro" id="IPR014327">
    <property type="entry name" value="RNA_pol_sigma70_bacteroid"/>
</dbReference>
<organism evidence="7 8">
    <name type="scientific">Larkinella bovis</name>
    <dbReference type="NCBI Taxonomy" id="683041"/>
    <lineage>
        <taxon>Bacteria</taxon>
        <taxon>Pseudomonadati</taxon>
        <taxon>Bacteroidota</taxon>
        <taxon>Cytophagia</taxon>
        <taxon>Cytophagales</taxon>
        <taxon>Spirosomataceae</taxon>
        <taxon>Larkinella</taxon>
    </lineage>
</organism>
<dbReference type="InterPro" id="IPR014284">
    <property type="entry name" value="RNA_pol_sigma-70_dom"/>
</dbReference>
<dbReference type="InterPro" id="IPR036388">
    <property type="entry name" value="WH-like_DNA-bd_sf"/>
</dbReference>
<dbReference type="Proteomes" id="UP001596106">
    <property type="component" value="Unassembled WGS sequence"/>
</dbReference>
<dbReference type="Pfam" id="PF08281">
    <property type="entry name" value="Sigma70_r4_2"/>
    <property type="match status" value="1"/>
</dbReference>
<sequence>MQQIPLNDSENSNERLPWFSTNRSSEAVGKVTDDELIFRQLFAQEPQRGCELLFRRYYANLVNHAARFVYSKEVAEDLVAEVYTAFWQDRIFERITTSYRAYLYQTVRNRAYNYLRWELHPSDPLDSYAAQQVSNTMKPDEVLQFSELHQKVEASIQDLPPQCKRAFLLSRVEGKKYPEIAQEMQISRSAVEKLMIRALSQLRQELKRFWSISLLMGLLFTAF</sequence>
<dbReference type="SUPFAM" id="SSF88946">
    <property type="entry name" value="Sigma2 domain of RNA polymerase sigma factors"/>
    <property type="match status" value="1"/>
</dbReference>
<evidence type="ECO:0000313" key="7">
    <source>
        <dbReference type="EMBL" id="MFC5412983.1"/>
    </source>
</evidence>
<reference evidence="8" key="1">
    <citation type="journal article" date="2019" name="Int. J. Syst. Evol. Microbiol.">
        <title>The Global Catalogue of Microorganisms (GCM) 10K type strain sequencing project: providing services to taxonomists for standard genome sequencing and annotation.</title>
        <authorList>
            <consortium name="The Broad Institute Genomics Platform"/>
            <consortium name="The Broad Institute Genome Sequencing Center for Infectious Disease"/>
            <person name="Wu L."/>
            <person name="Ma J."/>
        </authorList>
    </citation>
    <scope>NUCLEOTIDE SEQUENCE [LARGE SCALE GENOMIC DNA]</scope>
    <source>
        <strain evidence="8">CCUG 55250</strain>
    </source>
</reference>
<keyword evidence="8" id="KW-1185">Reference proteome</keyword>
<dbReference type="InterPro" id="IPR013325">
    <property type="entry name" value="RNA_pol_sigma_r2"/>
</dbReference>
<dbReference type="InterPro" id="IPR007627">
    <property type="entry name" value="RNA_pol_sigma70_r2"/>
</dbReference>
<keyword evidence="4" id="KW-0804">Transcription</keyword>
<dbReference type="InterPro" id="IPR013249">
    <property type="entry name" value="RNA_pol_sigma70_r4_t2"/>
</dbReference>
<evidence type="ECO:0000313" key="8">
    <source>
        <dbReference type="Proteomes" id="UP001596106"/>
    </source>
</evidence>
<feature type="domain" description="RNA polymerase sigma-70 region 2" evidence="5">
    <location>
        <begin position="53"/>
        <end position="116"/>
    </location>
</feature>
<dbReference type="NCBIfam" id="TIGR02985">
    <property type="entry name" value="Sig70_bacteroi1"/>
    <property type="match status" value="1"/>
</dbReference>
<dbReference type="Gene3D" id="1.10.1740.10">
    <property type="match status" value="1"/>
</dbReference>
<comment type="similarity">
    <text evidence="1">Belongs to the sigma-70 factor family. ECF subfamily.</text>
</comment>
<name>A0ABW0IKZ2_9BACT</name>
<feature type="domain" description="RNA polymerase sigma factor 70 region 4 type 2" evidence="6">
    <location>
        <begin position="150"/>
        <end position="202"/>
    </location>
</feature>
<evidence type="ECO:0000256" key="3">
    <source>
        <dbReference type="ARBA" id="ARBA00023082"/>
    </source>
</evidence>
<dbReference type="InterPro" id="IPR013324">
    <property type="entry name" value="RNA_pol_sigma_r3/r4-like"/>
</dbReference>
<evidence type="ECO:0000256" key="2">
    <source>
        <dbReference type="ARBA" id="ARBA00023015"/>
    </source>
</evidence>
<evidence type="ECO:0000259" key="6">
    <source>
        <dbReference type="Pfam" id="PF08281"/>
    </source>
</evidence>
<dbReference type="EMBL" id="JBHSMA010000018">
    <property type="protein sequence ID" value="MFC5412983.1"/>
    <property type="molecule type" value="Genomic_DNA"/>
</dbReference>
<dbReference type="InterPro" id="IPR039425">
    <property type="entry name" value="RNA_pol_sigma-70-like"/>
</dbReference>
<dbReference type="RefSeq" id="WP_379851047.1">
    <property type="nucleotide sequence ID" value="NZ_JBHSMA010000018.1"/>
</dbReference>
<keyword evidence="3" id="KW-0731">Sigma factor</keyword>